<organism evidence="2 3">
    <name type="scientific">Klebsiella oxytoca</name>
    <dbReference type="NCBI Taxonomy" id="571"/>
    <lineage>
        <taxon>Bacteria</taxon>
        <taxon>Pseudomonadati</taxon>
        <taxon>Pseudomonadota</taxon>
        <taxon>Gammaproteobacteria</taxon>
        <taxon>Enterobacterales</taxon>
        <taxon>Enterobacteriaceae</taxon>
        <taxon>Klebsiella/Raoultella group</taxon>
        <taxon>Klebsiella</taxon>
    </lineage>
</organism>
<feature type="signal peptide" evidence="1">
    <location>
        <begin position="1"/>
        <end position="28"/>
    </location>
</feature>
<name>A0A318FNT7_KLEOX</name>
<evidence type="ECO:0000313" key="2">
    <source>
        <dbReference type="EMBL" id="PXW43981.1"/>
    </source>
</evidence>
<reference evidence="2 3" key="1">
    <citation type="submission" date="2018-05" db="EMBL/GenBank/DDBJ databases">
        <title>Freshwater and sediment microbial communities from various areas in North America, analyzing microbe dynamics in response to fracking.</title>
        <authorList>
            <person name="Lamendella R."/>
        </authorList>
    </citation>
    <scope>NUCLEOTIDE SEQUENCE [LARGE SCALE GENOMIC DNA]</scope>
    <source>
        <strain evidence="2 3">67</strain>
    </source>
</reference>
<feature type="chain" id="PRO_5016305561" description="Lipoprotein" evidence="1">
    <location>
        <begin position="29"/>
        <end position="293"/>
    </location>
</feature>
<gene>
    <name evidence="2" type="ORF">DET57_11095</name>
</gene>
<keyword evidence="1" id="KW-0732">Signal</keyword>
<dbReference type="EMBL" id="QJJG01000010">
    <property type="protein sequence ID" value="PXW43981.1"/>
    <property type="molecule type" value="Genomic_DNA"/>
</dbReference>
<dbReference type="AlphaFoldDB" id="A0A318FNT7"/>
<accession>A0A318FNT7</accession>
<dbReference type="Proteomes" id="UP000247485">
    <property type="component" value="Unassembled WGS sequence"/>
</dbReference>
<proteinExistence type="predicted"/>
<evidence type="ECO:0008006" key="4">
    <source>
        <dbReference type="Google" id="ProtNLM"/>
    </source>
</evidence>
<comment type="caution">
    <text evidence="2">The sequence shown here is derived from an EMBL/GenBank/DDBJ whole genome shotgun (WGS) entry which is preliminary data.</text>
</comment>
<protein>
    <recommendedName>
        <fullName evidence="4">Lipoprotein</fullName>
    </recommendedName>
</protein>
<evidence type="ECO:0000313" key="3">
    <source>
        <dbReference type="Proteomes" id="UP000247485"/>
    </source>
</evidence>
<sequence>MIGDFKIPKYAMPALGVVLGLVGTCASAAPTGIFGVPPTSHTEYRASFYSSVVTTPTSGAAKTIMDCYKPEFAGKGSDCGSPSFPPPLCTEVQTGTRLPGVVDGMLINIVDYKGQEILVSGWNVTGYPISGNMKLSGTYTGRWESSYRIECTMDITNASVPIYDGTEPGAAPYTRSYVTWSYDLSIKNNQHGISVSEPTRMNGTIGDRVSSNFTISVPSWVQETPLTLSWDVGGYCAQWDPALSRTNDSGISIGHSYASELIINDTETDMTASFTPNRKGDFTCTGNLRFNYD</sequence>
<evidence type="ECO:0000256" key="1">
    <source>
        <dbReference type="SAM" id="SignalP"/>
    </source>
</evidence>